<dbReference type="PANTHER" id="PTHR42738:SF7">
    <property type="entry name" value="HYDROXYMETHYLGLUTARYL-COA LYASE"/>
    <property type="match status" value="1"/>
</dbReference>
<dbReference type="CDD" id="cd07938">
    <property type="entry name" value="DRE_TIM_HMGL"/>
    <property type="match status" value="1"/>
</dbReference>
<dbReference type="Gene3D" id="3.20.20.70">
    <property type="entry name" value="Aldolase class I"/>
    <property type="match status" value="1"/>
</dbReference>
<evidence type="ECO:0000259" key="4">
    <source>
        <dbReference type="PROSITE" id="PS50991"/>
    </source>
</evidence>
<dbReference type="Proteomes" id="UP001059773">
    <property type="component" value="Chromosome"/>
</dbReference>
<keyword evidence="6" id="KW-1185">Reference proteome</keyword>
<proteinExistence type="inferred from homology"/>
<evidence type="ECO:0000256" key="2">
    <source>
        <dbReference type="ARBA" id="ARBA00022723"/>
    </source>
</evidence>
<reference evidence="5" key="1">
    <citation type="submission" date="2022-07" db="EMBL/GenBank/DDBJ databases">
        <title>FELIX.</title>
        <authorList>
            <person name="Wan K.H."/>
            <person name="Park S."/>
            <person name="Lawrence Q."/>
            <person name="Eichenberger J.P."/>
            <person name="Booth B.W."/>
            <person name="Piaggio A.J."/>
            <person name="Chandler J.C."/>
            <person name="Franklin A.B."/>
            <person name="Celniker S.E."/>
        </authorList>
    </citation>
    <scope>NUCLEOTIDE SEQUENCE</scope>
    <source>
        <strain evidence="5">QA-1986 374</strain>
    </source>
</reference>
<dbReference type="SUPFAM" id="SSF51569">
    <property type="entry name" value="Aldolase"/>
    <property type="match status" value="1"/>
</dbReference>
<name>A0ABY5JVN1_9BACI</name>
<keyword evidence="2" id="KW-0479">Metal-binding</keyword>
<evidence type="ECO:0000313" key="6">
    <source>
        <dbReference type="Proteomes" id="UP001059773"/>
    </source>
</evidence>
<evidence type="ECO:0000256" key="3">
    <source>
        <dbReference type="ARBA" id="ARBA00023239"/>
    </source>
</evidence>
<gene>
    <name evidence="5" type="ORF">NP439_23275</name>
</gene>
<feature type="domain" description="Pyruvate carboxyltransferase" evidence="4">
    <location>
        <begin position="13"/>
        <end position="281"/>
    </location>
</feature>
<dbReference type="InterPro" id="IPR013785">
    <property type="entry name" value="Aldolase_TIM"/>
</dbReference>
<keyword evidence="3 5" id="KW-0456">Lyase</keyword>
<dbReference type="Pfam" id="PF00682">
    <property type="entry name" value="HMGL-like"/>
    <property type="match status" value="1"/>
</dbReference>
<accession>A0ABY5JVN1</accession>
<dbReference type="PANTHER" id="PTHR42738">
    <property type="entry name" value="HYDROXYMETHYLGLUTARYL-COA LYASE"/>
    <property type="match status" value="1"/>
</dbReference>
<organism evidence="5 6">
    <name type="scientific">Oceanobacillus jeddahense</name>
    <dbReference type="NCBI Taxonomy" id="1462527"/>
    <lineage>
        <taxon>Bacteria</taxon>
        <taxon>Bacillati</taxon>
        <taxon>Bacillota</taxon>
        <taxon>Bacilli</taxon>
        <taxon>Bacillales</taxon>
        <taxon>Bacillaceae</taxon>
        <taxon>Oceanobacillus</taxon>
    </lineage>
</organism>
<dbReference type="InterPro" id="IPR000891">
    <property type="entry name" value="PYR_CT"/>
</dbReference>
<dbReference type="InterPro" id="IPR043594">
    <property type="entry name" value="HMGL"/>
</dbReference>
<comment type="similarity">
    <text evidence="1">Belongs to the HMG-CoA lyase family.</text>
</comment>
<dbReference type="PROSITE" id="PS50991">
    <property type="entry name" value="PYR_CT"/>
    <property type="match status" value="1"/>
</dbReference>
<dbReference type="GO" id="GO:0016829">
    <property type="term" value="F:lyase activity"/>
    <property type="evidence" value="ECO:0007669"/>
    <property type="project" value="UniProtKB-KW"/>
</dbReference>
<protein>
    <submittedName>
        <fullName evidence="5">Hydroxymethylglutaryl-CoA lyase</fullName>
    </submittedName>
</protein>
<dbReference type="EMBL" id="CP101914">
    <property type="protein sequence ID" value="UUI02917.1"/>
    <property type="molecule type" value="Genomic_DNA"/>
</dbReference>
<dbReference type="NCBIfam" id="NF004283">
    <property type="entry name" value="PRK05692.1"/>
    <property type="match status" value="1"/>
</dbReference>
<sequence length="320" mass="34721">MDEMKKIVLPEKVTVCEVAPRDGLQTIPEWIETKDKIKMVKNLVATGIPSLEITSFVHPKAIPQLKDAEEVVTAVIDELEDVDVRALVPNLRGAQRAADAGVRKLKTMLSATDSHSLSNANDTVVNAQEKLMPIFEYADERNIKVMGSISVAFGCPFEGIVPVENLIEIIERYVKVGVREISLADSTGMAQPIQVYETLGVLKEAFPDVAYSMHFHNTRGAALANTFAALQQGVTLYDSSIGGLGGCPYLPNATGNVATEDLVHMFEEMGIDTGINLEKVIDVANDTLDLLHAQGDSYMLMAGPSSKLHDKPSGQTKLND</sequence>
<evidence type="ECO:0000313" key="5">
    <source>
        <dbReference type="EMBL" id="UUI02917.1"/>
    </source>
</evidence>
<evidence type="ECO:0000256" key="1">
    <source>
        <dbReference type="ARBA" id="ARBA00009405"/>
    </source>
</evidence>